<dbReference type="EMBL" id="CP040749">
    <property type="protein sequence ID" value="QCX38493.1"/>
    <property type="molecule type" value="Genomic_DNA"/>
</dbReference>
<sequence length="519" mass="57752">MKRTVLFLILLIFQYYSIAQSKIADFTSLEPLTQNSNFVIPSTHVFHKIIEEGDALTEGGFLPDNTDFTGYVPINGSNENGYLSINSESAPGAVTVLDINFNTISKLWEKSLSKAIDFSSLVGTIANCSGTVTPWNTVISCEETIFTTDANNDGYNDTGWCVEIDPATKLLIDKRWALGNFKHENIAIHNNLRTVYQGADSDPGYLYKFVADNTKDLSAGKLYIYKGSKEGSGSWILINNTTKSERNSTLAQSDALDATVFKGIEDVEIGPDGWVYFAVKNEDRVYKFQDSDPIIGTAVTQMETYVGNMSYTINHENGTSPVNWGRGNDNLAFDSDGNLWVLQDGENNYIWVVENGHTQSSPKVKIFGRTPAGSEPTGITFSPDYRFLFMSIQHPDDKNNSTFQTDVAGNSIGFHKDISLVIALNGNLGTTLSIDESHSKIRPRIYPNPFKKIVNMDFESVRNAVRISFYNQFGQRLIEKELGSTDYVQIDVSHFDTGIYFLNVFSEGKSLGNYKIVKD</sequence>
<dbReference type="PANTHER" id="PTHR35399">
    <property type="entry name" value="SLR8030 PROTEIN"/>
    <property type="match status" value="1"/>
</dbReference>
<protein>
    <submittedName>
        <fullName evidence="3">DUF839 domain-containing protein</fullName>
    </submittedName>
</protein>
<organism evidence="3 4">
    <name type="scientific">Aureibaculum algae</name>
    <dbReference type="NCBI Taxonomy" id="2584122"/>
    <lineage>
        <taxon>Bacteria</taxon>
        <taxon>Pseudomonadati</taxon>
        <taxon>Bacteroidota</taxon>
        <taxon>Flavobacteriia</taxon>
        <taxon>Flavobacteriales</taxon>
        <taxon>Flavobacteriaceae</taxon>
        <taxon>Aureibaculum</taxon>
    </lineage>
</organism>
<dbReference type="Pfam" id="PF18962">
    <property type="entry name" value="Por_Secre_tail"/>
    <property type="match status" value="1"/>
</dbReference>
<dbReference type="NCBIfam" id="TIGR04183">
    <property type="entry name" value="Por_Secre_tail"/>
    <property type="match status" value="1"/>
</dbReference>
<proteinExistence type="predicted"/>
<dbReference type="PANTHER" id="PTHR35399:SF2">
    <property type="entry name" value="DUF839 DOMAIN-CONTAINING PROTEIN"/>
    <property type="match status" value="1"/>
</dbReference>
<feature type="domain" description="Secretion system C-terminal sorting" evidence="2">
    <location>
        <begin position="445"/>
        <end position="511"/>
    </location>
</feature>
<evidence type="ECO:0000259" key="2">
    <source>
        <dbReference type="Pfam" id="PF18962"/>
    </source>
</evidence>
<dbReference type="SUPFAM" id="SSF101898">
    <property type="entry name" value="NHL repeat"/>
    <property type="match status" value="1"/>
</dbReference>
<dbReference type="Pfam" id="PF05787">
    <property type="entry name" value="PhoX"/>
    <property type="match status" value="1"/>
</dbReference>
<name>A0A5B7TTH0_9FLAO</name>
<evidence type="ECO:0000313" key="4">
    <source>
        <dbReference type="Proteomes" id="UP000306229"/>
    </source>
</evidence>
<dbReference type="RefSeq" id="WP_138949390.1">
    <property type="nucleotide sequence ID" value="NZ_CP040749.1"/>
</dbReference>
<keyword evidence="4" id="KW-1185">Reference proteome</keyword>
<accession>A0A5B7TTH0</accession>
<dbReference type="InterPro" id="IPR008557">
    <property type="entry name" value="PhoX"/>
</dbReference>
<gene>
    <name evidence="3" type="ORF">FF125_08640</name>
</gene>
<dbReference type="Gene3D" id="2.130.10.10">
    <property type="entry name" value="YVTN repeat-like/Quinoprotein amine dehydrogenase"/>
    <property type="match status" value="1"/>
</dbReference>
<dbReference type="InterPro" id="IPR015943">
    <property type="entry name" value="WD40/YVTN_repeat-like_dom_sf"/>
</dbReference>
<dbReference type="OrthoDB" id="9801383at2"/>
<dbReference type="KEGG" id="fbe:FF125_08640"/>
<dbReference type="AlphaFoldDB" id="A0A5B7TTH0"/>
<dbReference type="InterPro" id="IPR026444">
    <property type="entry name" value="Secre_tail"/>
</dbReference>
<reference evidence="3 4" key="1">
    <citation type="submission" date="2019-05" db="EMBL/GenBank/DDBJ databases">
        <title>Algicella ahnfeltiae gen. nov., sp. nov., a novel marine bacterium of the family Flavobacteriaceae isolated from a red alga.</title>
        <authorList>
            <person name="Nedashkovskaya O.I."/>
            <person name="Kukhlevskiy A.D."/>
            <person name="Kim S.-G."/>
            <person name="Zhukova N.V."/>
            <person name="Mikhailov V.V."/>
        </authorList>
    </citation>
    <scope>NUCLEOTIDE SEQUENCE [LARGE SCALE GENOMIC DNA]</scope>
    <source>
        <strain evidence="3 4">10Alg115</strain>
    </source>
</reference>
<evidence type="ECO:0000256" key="1">
    <source>
        <dbReference type="ARBA" id="ARBA00022729"/>
    </source>
</evidence>
<keyword evidence="1" id="KW-0732">Signal</keyword>
<dbReference type="Proteomes" id="UP000306229">
    <property type="component" value="Chromosome"/>
</dbReference>
<evidence type="ECO:0000313" key="3">
    <source>
        <dbReference type="EMBL" id="QCX38493.1"/>
    </source>
</evidence>